<feature type="region of interest" description="Disordered" evidence="1">
    <location>
        <begin position="93"/>
        <end position="112"/>
    </location>
</feature>
<dbReference type="EMBL" id="DWZH01000001">
    <property type="protein sequence ID" value="HJB08913.1"/>
    <property type="molecule type" value="Genomic_DNA"/>
</dbReference>
<sequence>MDTRREAAQFLTTARGRISPEQAGVPVSGGQRRVPGLRREEIAELAGVSTAYYTRIERGDLRGVSDSVLESLARALRLDRAERAHLQDLARAAAGRSGLPEGGEGTGDQGPVVPPRVHQLIETMGDVPVIAGNHLRDSLAANALGRALFPDLFPEDGPALNTAEYMFLDERARRFYPDWETTARNAVSNLRLTAGRRPGDPDLRALIERLRAGSSEFRTWWDGHTVRVHDHGTKTIDHPQVGRLTLSYEVLDIPSVPGVTLASYLAEPGTPDADALDLLRNLVSNPGPRAVADVAQHG</sequence>
<reference evidence="3" key="1">
    <citation type="journal article" date="2021" name="PeerJ">
        <title>Extensive microbial diversity within the chicken gut microbiome revealed by metagenomics and culture.</title>
        <authorList>
            <person name="Gilroy R."/>
            <person name="Ravi A."/>
            <person name="Getino M."/>
            <person name="Pursley I."/>
            <person name="Horton D.L."/>
            <person name="Alikhan N.F."/>
            <person name="Baker D."/>
            <person name="Gharbi K."/>
            <person name="Hall N."/>
            <person name="Watson M."/>
            <person name="Adriaenssens E.M."/>
            <person name="Foster-Nyarko E."/>
            <person name="Jarju S."/>
            <person name="Secka A."/>
            <person name="Antonio M."/>
            <person name="Oren A."/>
            <person name="Chaudhuri R.R."/>
            <person name="La Ragione R."/>
            <person name="Hildebrand F."/>
            <person name="Pallen M.J."/>
        </authorList>
    </citation>
    <scope>NUCLEOTIDE SEQUENCE</scope>
    <source>
        <strain evidence="3">ChiHjej13B12-24818</strain>
    </source>
</reference>
<comment type="caution">
    <text evidence="3">The sequence shown here is derived from an EMBL/GenBank/DDBJ whole genome shotgun (WGS) entry which is preliminary data.</text>
</comment>
<dbReference type="SMART" id="SM00530">
    <property type="entry name" value="HTH_XRE"/>
    <property type="match status" value="1"/>
</dbReference>
<dbReference type="AlphaFoldDB" id="A0A9D2LAH0"/>
<dbReference type="PANTHER" id="PTHR35010:SF2">
    <property type="entry name" value="BLL4672 PROTEIN"/>
    <property type="match status" value="1"/>
</dbReference>
<dbReference type="Pfam" id="PF17765">
    <property type="entry name" value="MLTR_LBD"/>
    <property type="match status" value="1"/>
</dbReference>
<dbReference type="PROSITE" id="PS50943">
    <property type="entry name" value="HTH_CROC1"/>
    <property type="match status" value="1"/>
</dbReference>
<evidence type="ECO:0000313" key="4">
    <source>
        <dbReference type="Proteomes" id="UP000823823"/>
    </source>
</evidence>
<dbReference type="PANTHER" id="PTHR35010">
    <property type="entry name" value="BLL4672 PROTEIN-RELATED"/>
    <property type="match status" value="1"/>
</dbReference>
<feature type="domain" description="HTH cro/C1-type" evidence="2">
    <location>
        <begin position="36"/>
        <end position="83"/>
    </location>
</feature>
<reference evidence="3" key="2">
    <citation type="submission" date="2021-04" db="EMBL/GenBank/DDBJ databases">
        <authorList>
            <person name="Gilroy R."/>
        </authorList>
    </citation>
    <scope>NUCLEOTIDE SEQUENCE</scope>
    <source>
        <strain evidence="3">ChiHjej13B12-24818</strain>
    </source>
</reference>
<dbReference type="GO" id="GO:0003677">
    <property type="term" value="F:DNA binding"/>
    <property type="evidence" value="ECO:0007669"/>
    <property type="project" value="InterPro"/>
</dbReference>
<dbReference type="InterPro" id="IPR001387">
    <property type="entry name" value="Cro/C1-type_HTH"/>
</dbReference>
<dbReference type="CDD" id="cd00093">
    <property type="entry name" value="HTH_XRE"/>
    <property type="match status" value="1"/>
</dbReference>
<proteinExistence type="predicted"/>
<dbReference type="Pfam" id="PF13560">
    <property type="entry name" value="HTH_31"/>
    <property type="match status" value="1"/>
</dbReference>
<gene>
    <name evidence="3" type="ORF">H9786_00040</name>
</gene>
<dbReference type="SUPFAM" id="SSF47413">
    <property type="entry name" value="lambda repressor-like DNA-binding domains"/>
    <property type="match status" value="1"/>
</dbReference>
<name>A0A9D2LAH0_9MICO</name>
<dbReference type="Proteomes" id="UP000823823">
    <property type="component" value="Unassembled WGS sequence"/>
</dbReference>
<organism evidence="3 4">
    <name type="scientific">Candidatus Brachybacterium merdavium</name>
    <dbReference type="NCBI Taxonomy" id="2838513"/>
    <lineage>
        <taxon>Bacteria</taxon>
        <taxon>Bacillati</taxon>
        <taxon>Actinomycetota</taxon>
        <taxon>Actinomycetes</taxon>
        <taxon>Micrococcales</taxon>
        <taxon>Dermabacteraceae</taxon>
        <taxon>Brachybacterium</taxon>
    </lineage>
</organism>
<evidence type="ECO:0000256" key="1">
    <source>
        <dbReference type="SAM" id="MobiDB-lite"/>
    </source>
</evidence>
<evidence type="ECO:0000259" key="2">
    <source>
        <dbReference type="PROSITE" id="PS50943"/>
    </source>
</evidence>
<protein>
    <submittedName>
        <fullName evidence="3">Helix-turn-helix transcriptional regulator</fullName>
    </submittedName>
</protein>
<dbReference type="Gene3D" id="1.10.260.40">
    <property type="entry name" value="lambda repressor-like DNA-binding domains"/>
    <property type="match status" value="1"/>
</dbReference>
<dbReference type="InterPro" id="IPR041413">
    <property type="entry name" value="MLTR_LBD"/>
</dbReference>
<dbReference type="InterPro" id="IPR010982">
    <property type="entry name" value="Lambda_DNA-bd_dom_sf"/>
</dbReference>
<dbReference type="Gene3D" id="3.30.450.180">
    <property type="match status" value="1"/>
</dbReference>
<accession>A0A9D2LAH0</accession>
<evidence type="ECO:0000313" key="3">
    <source>
        <dbReference type="EMBL" id="HJB08913.1"/>
    </source>
</evidence>